<comment type="caution">
    <text evidence="1">The sequence shown here is derived from an EMBL/GenBank/DDBJ whole genome shotgun (WGS) entry which is preliminary data.</text>
</comment>
<sequence length="156" mass="18125">AAFRILATGFVHKNNQAEEQIGVSCKESKEWKQVQVPRGFHQLMTAPKPRDRIWQHIGPADRMREPSESFGELFNKLFKDVKRVQGPEMTAKERKAMLNKLQEKHKHLRRDYYGVGWRRTLEQQRAVLIVDGEPRARTAPTYSIYEPDNGALSLIL</sequence>
<accession>A0AAD4TA12</accession>
<keyword evidence="2" id="KW-1185">Reference proteome</keyword>
<proteinExistence type="predicted"/>
<evidence type="ECO:0000313" key="2">
    <source>
        <dbReference type="Proteomes" id="UP001202328"/>
    </source>
</evidence>
<reference evidence="1" key="1">
    <citation type="submission" date="2022-04" db="EMBL/GenBank/DDBJ databases">
        <title>A functionally conserved STORR gene fusion in Papaver species that diverged 16.8 million years ago.</title>
        <authorList>
            <person name="Catania T."/>
        </authorList>
    </citation>
    <scope>NUCLEOTIDE SEQUENCE</scope>
    <source>
        <strain evidence="1">S-188037</strain>
    </source>
</reference>
<dbReference type="Proteomes" id="UP001202328">
    <property type="component" value="Unassembled WGS sequence"/>
</dbReference>
<gene>
    <name evidence="1" type="ORF">MKW98_016143</name>
</gene>
<feature type="non-terminal residue" evidence="1">
    <location>
        <position position="1"/>
    </location>
</feature>
<organism evidence="1 2">
    <name type="scientific">Papaver atlanticum</name>
    <dbReference type="NCBI Taxonomy" id="357466"/>
    <lineage>
        <taxon>Eukaryota</taxon>
        <taxon>Viridiplantae</taxon>
        <taxon>Streptophyta</taxon>
        <taxon>Embryophyta</taxon>
        <taxon>Tracheophyta</taxon>
        <taxon>Spermatophyta</taxon>
        <taxon>Magnoliopsida</taxon>
        <taxon>Ranunculales</taxon>
        <taxon>Papaveraceae</taxon>
        <taxon>Papaveroideae</taxon>
        <taxon>Papaver</taxon>
    </lineage>
</organism>
<evidence type="ECO:0000313" key="1">
    <source>
        <dbReference type="EMBL" id="KAI3950612.1"/>
    </source>
</evidence>
<name>A0AAD4TA12_9MAGN</name>
<protein>
    <submittedName>
        <fullName evidence="1">Uncharacterized protein</fullName>
    </submittedName>
</protein>
<dbReference type="AlphaFoldDB" id="A0AAD4TA12"/>
<dbReference type="EMBL" id="JAJJMB010002762">
    <property type="protein sequence ID" value="KAI3950612.1"/>
    <property type="molecule type" value="Genomic_DNA"/>
</dbReference>